<dbReference type="InterPro" id="IPR042185">
    <property type="entry name" value="Serpin_sf_2"/>
</dbReference>
<dbReference type="InterPro" id="IPR036186">
    <property type="entry name" value="Serpin_sf"/>
</dbReference>
<dbReference type="InterPro" id="IPR023795">
    <property type="entry name" value="Serpin_CS"/>
</dbReference>
<proteinExistence type="inferred from homology"/>
<dbReference type="EMBL" id="CAJNIZ010047139">
    <property type="protein sequence ID" value="CAE7763176.1"/>
    <property type="molecule type" value="Genomic_DNA"/>
</dbReference>
<comment type="caution">
    <text evidence="4">The sequence shown here is derived from an EMBL/GenBank/DDBJ whole genome shotgun (WGS) entry which is preliminary data.</text>
</comment>
<dbReference type="Pfam" id="PF00079">
    <property type="entry name" value="Serpin"/>
    <property type="match status" value="1"/>
</dbReference>
<dbReference type="PANTHER" id="PTHR11461:SF211">
    <property type="entry name" value="GH10112P-RELATED"/>
    <property type="match status" value="1"/>
</dbReference>
<dbReference type="Proteomes" id="UP000649617">
    <property type="component" value="Unassembled WGS sequence"/>
</dbReference>
<evidence type="ECO:0000259" key="3">
    <source>
        <dbReference type="SMART" id="SM00093"/>
    </source>
</evidence>
<dbReference type="InterPro" id="IPR042178">
    <property type="entry name" value="Serpin_sf_1"/>
</dbReference>
<dbReference type="PANTHER" id="PTHR11461">
    <property type="entry name" value="SERINE PROTEASE INHIBITOR, SERPIN"/>
    <property type="match status" value="1"/>
</dbReference>
<accession>A0A812Y177</accession>
<sequence length="358" mass="38740">MSLAAAVNPMGFALFRLLTSRPGENVLISPLSISGCLSMVAAGATEGSDTEKELMSLLRTLVPGLPSDSAVKMANSAWVRMLIRPDYIAAVQTKFGAEALQLPSTDPKPINEWVKANTEGRIEKLFDGELDGLTVLVLVNTVFFKGSWAKHFDVKRTTKSEFKGFSSPAPCDMMFKEEKGTKYTETSSFQAVQLPYNDAKTWATILLPKKEGKEALAEVSMTLGETWDSLKKGFSTETVALSLPRFSLSAGGSITNPLRELGLKATFDADGGFLKMSDDPQVHLSEVVHKATLEVNEEGTVAAAATGAVMMTRCMPPPPMQMTVDRPFIFMLSDTDGTIYFLGHVVSPELAGLEPTLK</sequence>
<dbReference type="OrthoDB" id="419611at2759"/>
<gene>
    <name evidence="4" type="primary">SERPINB8</name>
    <name evidence="4" type="ORF">SPIL2461_LOCUS22314</name>
</gene>
<reference evidence="4" key="1">
    <citation type="submission" date="2021-02" db="EMBL/GenBank/DDBJ databases">
        <authorList>
            <person name="Dougan E. K."/>
            <person name="Rhodes N."/>
            <person name="Thang M."/>
            <person name="Chan C."/>
        </authorList>
    </citation>
    <scope>NUCLEOTIDE SEQUENCE</scope>
</reference>
<dbReference type="PROSITE" id="PS00284">
    <property type="entry name" value="SERPIN"/>
    <property type="match status" value="1"/>
</dbReference>
<name>A0A812Y177_SYMPI</name>
<dbReference type="GO" id="GO:0004867">
    <property type="term" value="F:serine-type endopeptidase inhibitor activity"/>
    <property type="evidence" value="ECO:0007669"/>
    <property type="project" value="InterPro"/>
</dbReference>
<dbReference type="Gene3D" id="3.30.497.10">
    <property type="entry name" value="Antithrombin, subunit I, domain 2"/>
    <property type="match status" value="1"/>
</dbReference>
<dbReference type="InterPro" id="IPR023796">
    <property type="entry name" value="Serpin_dom"/>
</dbReference>
<dbReference type="AlphaFoldDB" id="A0A812Y177"/>
<dbReference type="SUPFAM" id="SSF56574">
    <property type="entry name" value="Serpins"/>
    <property type="match status" value="1"/>
</dbReference>
<dbReference type="GO" id="GO:0005615">
    <property type="term" value="C:extracellular space"/>
    <property type="evidence" value="ECO:0007669"/>
    <property type="project" value="InterPro"/>
</dbReference>
<evidence type="ECO:0000313" key="4">
    <source>
        <dbReference type="EMBL" id="CAE7763176.1"/>
    </source>
</evidence>
<evidence type="ECO:0000313" key="5">
    <source>
        <dbReference type="Proteomes" id="UP000649617"/>
    </source>
</evidence>
<dbReference type="SMART" id="SM00093">
    <property type="entry name" value="SERPIN"/>
    <property type="match status" value="1"/>
</dbReference>
<dbReference type="InterPro" id="IPR000215">
    <property type="entry name" value="Serpin_fam"/>
</dbReference>
<organism evidence="4 5">
    <name type="scientific">Symbiodinium pilosum</name>
    <name type="common">Dinoflagellate</name>
    <dbReference type="NCBI Taxonomy" id="2952"/>
    <lineage>
        <taxon>Eukaryota</taxon>
        <taxon>Sar</taxon>
        <taxon>Alveolata</taxon>
        <taxon>Dinophyceae</taxon>
        <taxon>Suessiales</taxon>
        <taxon>Symbiodiniaceae</taxon>
        <taxon>Symbiodinium</taxon>
    </lineage>
</organism>
<comment type="similarity">
    <text evidence="1 2">Belongs to the serpin family.</text>
</comment>
<keyword evidence="5" id="KW-1185">Reference proteome</keyword>
<feature type="domain" description="Serpin" evidence="3">
    <location>
        <begin position="12"/>
        <end position="348"/>
    </location>
</feature>
<evidence type="ECO:0000256" key="2">
    <source>
        <dbReference type="RuleBase" id="RU000411"/>
    </source>
</evidence>
<dbReference type="Gene3D" id="2.30.39.10">
    <property type="entry name" value="Alpha-1-antitrypsin, domain 1"/>
    <property type="match status" value="1"/>
</dbReference>
<protein>
    <submittedName>
        <fullName evidence="4">SERPINB8 protein</fullName>
    </submittedName>
</protein>
<evidence type="ECO:0000256" key="1">
    <source>
        <dbReference type="ARBA" id="ARBA00009500"/>
    </source>
</evidence>